<dbReference type="AlphaFoldDB" id="A0AAW2Z9I6"/>
<organism evidence="1 2">
    <name type="scientific">Acrasis kona</name>
    <dbReference type="NCBI Taxonomy" id="1008807"/>
    <lineage>
        <taxon>Eukaryota</taxon>
        <taxon>Discoba</taxon>
        <taxon>Heterolobosea</taxon>
        <taxon>Tetramitia</taxon>
        <taxon>Eutetramitia</taxon>
        <taxon>Acrasidae</taxon>
        <taxon>Acrasis</taxon>
    </lineage>
</organism>
<accession>A0AAW2Z9I6</accession>
<feature type="non-terminal residue" evidence="1">
    <location>
        <position position="208"/>
    </location>
</feature>
<comment type="caution">
    <text evidence="1">The sequence shown here is derived from an EMBL/GenBank/DDBJ whole genome shotgun (WGS) entry which is preliminary data.</text>
</comment>
<dbReference type="EMBL" id="JAOPGA020001240">
    <property type="protein sequence ID" value="KAL0486527.1"/>
    <property type="molecule type" value="Genomic_DNA"/>
</dbReference>
<proteinExistence type="predicted"/>
<name>A0AAW2Z9I6_9EUKA</name>
<sequence length="208" mass="23414">MQPNLTDVWTVIASFFSGTDAIRSHDVEYSSGLLTLLKISKSMEKVVELEMKRMVNNNVDIIHELVVNDCLELFLVAHKAGLLVGANQVDIVDACGGGSYSVAKYLYLEMDQIINYEDRRCLDFPPEMGTTFLPLAELILKDSRVDSSVKEYVIDRYSSLKQDYIGLLRTYLSDPCIEICNTSLLNALQNKDVDATQLFLSDPRVYTP</sequence>
<dbReference type="Proteomes" id="UP001431209">
    <property type="component" value="Unassembled WGS sequence"/>
</dbReference>
<reference evidence="1 2" key="1">
    <citation type="submission" date="2024-03" db="EMBL/GenBank/DDBJ databases">
        <title>The Acrasis kona genome and developmental transcriptomes reveal deep origins of eukaryotic multicellular pathways.</title>
        <authorList>
            <person name="Sheikh S."/>
            <person name="Fu C.-J."/>
            <person name="Brown M.W."/>
            <person name="Baldauf S.L."/>
        </authorList>
    </citation>
    <scope>NUCLEOTIDE SEQUENCE [LARGE SCALE GENOMIC DNA]</scope>
    <source>
        <strain evidence="1 2">ATCC MYA-3509</strain>
    </source>
</reference>
<evidence type="ECO:0000313" key="1">
    <source>
        <dbReference type="EMBL" id="KAL0486527.1"/>
    </source>
</evidence>
<keyword evidence="2" id="KW-1185">Reference proteome</keyword>
<gene>
    <name evidence="1" type="ORF">AKO1_002288</name>
</gene>
<protein>
    <submittedName>
        <fullName evidence="1">Uncharacterized protein</fullName>
    </submittedName>
</protein>
<evidence type="ECO:0000313" key="2">
    <source>
        <dbReference type="Proteomes" id="UP001431209"/>
    </source>
</evidence>